<evidence type="ECO:0000313" key="2">
    <source>
        <dbReference type="EMBL" id="MDX8140643.1"/>
    </source>
</evidence>
<keyword evidence="1" id="KW-0472">Membrane</keyword>
<dbReference type="RefSeq" id="WP_319972999.1">
    <property type="nucleotide sequence ID" value="NZ_JAXAVU010000001.1"/>
</dbReference>
<dbReference type="EMBL" id="JAXAVU010000001">
    <property type="protein sequence ID" value="MDX8140643.1"/>
    <property type="molecule type" value="Genomic_DNA"/>
</dbReference>
<feature type="transmembrane region" description="Helical" evidence="1">
    <location>
        <begin position="193"/>
        <end position="217"/>
    </location>
</feature>
<proteinExistence type="predicted"/>
<evidence type="ECO:0000256" key="1">
    <source>
        <dbReference type="SAM" id="Phobius"/>
    </source>
</evidence>
<feature type="transmembrane region" description="Helical" evidence="1">
    <location>
        <begin position="135"/>
        <end position="154"/>
    </location>
</feature>
<comment type="caution">
    <text evidence="2">The sequence shown here is derived from an EMBL/GenBank/DDBJ whole genome shotgun (WGS) entry which is preliminary data.</text>
</comment>
<keyword evidence="3" id="KW-1185">Reference proteome</keyword>
<organism evidence="2 3">
    <name type="scientific">Lentzea sokolovensis</name>
    <dbReference type="NCBI Taxonomy" id="3095429"/>
    <lineage>
        <taxon>Bacteria</taxon>
        <taxon>Bacillati</taxon>
        <taxon>Actinomycetota</taxon>
        <taxon>Actinomycetes</taxon>
        <taxon>Pseudonocardiales</taxon>
        <taxon>Pseudonocardiaceae</taxon>
        <taxon>Lentzea</taxon>
    </lineage>
</organism>
<evidence type="ECO:0000313" key="3">
    <source>
        <dbReference type="Proteomes" id="UP001285352"/>
    </source>
</evidence>
<evidence type="ECO:0008006" key="4">
    <source>
        <dbReference type="Google" id="ProtNLM"/>
    </source>
</evidence>
<feature type="transmembrane region" description="Helical" evidence="1">
    <location>
        <begin position="12"/>
        <end position="40"/>
    </location>
</feature>
<dbReference type="Proteomes" id="UP001285352">
    <property type="component" value="Unassembled WGS sequence"/>
</dbReference>
<sequence length="231" mass="23288">MMVKANIAAETGFLRVAGFAGIGFAAVIVLANVVLVPSGLPPTGAGIAEVVEFFGAHQNALAAASALMPAAWVLALVFGAGLLSAVRRRGHEGWALVGFAGLVLQNGAFAGVAAIRLALPTAEGAVTALWALHDALFTLNGVFLATAMVGFSASGLSAGLIARWQAWLGFVSAALLFCSATLTPLVIDHTGPLGLLGLAGWLMWVVWLVACGAALVVEKRITTTPGGGSGC</sequence>
<gene>
    <name evidence="2" type="ORF">SK854_00855</name>
</gene>
<accession>A0ABU4UP88</accession>
<reference evidence="2 3" key="1">
    <citation type="submission" date="2023-11" db="EMBL/GenBank/DDBJ databases">
        <title>Lentzea sokolovensis, sp. nov., Lentzea kristufkii, sp. nov., and Lentzea miocenensis, sp. nov., rare actinobacteria from Sokolov Coal Basin, Miocene lacustrine sediment, Czech Republic.</title>
        <authorList>
            <person name="Lara A."/>
            <person name="Kotroba L."/>
            <person name="Nouioui I."/>
            <person name="Neumann-Schaal M."/>
            <person name="Mast Y."/>
            <person name="Chronakova A."/>
        </authorList>
    </citation>
    <scope>NUCLEOTIDE SEQUENCE [LARGE SCALE GENOMIC DNA]</scope>
    <source>
        <strain evidence="2 3">BCCO 10_0061</strain>
    </source>
</reference>
<feature type="transmembrane region" description="Helical" evidence="1">
    <location>
        <begin position="93"/>
        <end position="115"/>
    </location>
</feature>
<keyword evidence="1" id="KW-1133">Transmembrane helix</keyword>
<name>A0ABU4UP88_9PSEU</name>
<keyword evidence="1" id="KW-0812">Transmembrane</keyword>
<feature type="transmembrane region" description="Helical" evidence="1">
    <location>
        <begin position="166"/>
        <end position="187"/>
    </location>
</feature>
<protein>
    <recommendedName>
        <fullName evidence="4">DUF4386 family protein</fullName>
    </recommendedName>
</protein>
<feature type="transmembrane region" description="Helical" evidence="1">
    <location>
        <begin position="60"/>
        <end position="86"/>
    </location>
</feature>